<comment type="caution">
    <text evidence="10">The sequence shown here is derived from an EMBL/GenBank/DDBJ whole genome shotgun (WGS) entry which is preliminary data.</text>
</comment>
<dbReference type="PROSITE" id="PS50878">
    <property type="entry name" value="RT_POL"/>
    <property type="match status" value="1"/>
</dbReference>
<dbReference type="CDD" id="cd01647">
    <property type="entry name" value="RT_LTR"/>
    <property type="match status" value="1"/>
</dbReference>
<keyword evidence="2" id="KW-0548">Nucleotidyltransferase</keyword>
<dbReference type="InterPro" id="IPR001584">
    <property type="entry name" value="Integrase_cat-core"/>
</dbReference>
<dbReference type="Gene3D" id="3.30.70.270">
    <property type="match status" value="2"/>
</dbReference>
<evidence type="ECO:0000256" key="5">
    <source>
        <dbReference type="ARBA" id="ARBA00022801"/>
    </source>
</evidence>
<evidence type="ECO:0000259" key="9">
    <source>
        <dbReference type="PROSITE" id="PS50994"/>
    </source>
</evidence>
<dbReference type="PANTHER" id="PTHR37984:SF5">
    <property type="entry name" value="PROTEIN NYNRIN-LIKE"/>
    <property type="match status" value="1"/>
</dbReference>
<dbReference type="InterPro" id="IPR041373">
    <property type="entry name" value="RT_RNaseH"/>
</dbReference>
<feature type="region of interest" description="Disordered" evidence="7">
    <location>
        <begin position="1471"/>
        <end position="1580"/>
    </location>
</feature>
<dbReference type="Pfam" id="PF17917">
    <property type="entry name" value="RT_RNaseH"/>
    <property type="match status" value="1"/>
</dbReference>
<accession>A0A2C6L7M8</accession>
<feature type="domain" description="Reverse transcriptase" evidence="8">
    <location>
        <begin position="558"/>
        <end position="737"/>
    </location>
</feature>
<dbReference type="GO" id="GO:0015074">
    <property type="term" value="P:DNA integration"/>
    <property type="evidence" value="ECO:0007669"/>
    <property type="project" value="InterPro"/>
</dbReference>
<keyword evidence="4" id="KW-0255">Endonuclease</keyword>
<keyword evidence="6" id="KW-0695">RNA-directed DNA polymerase</keyword>
<dbReference type="VEuPathDB" id="ToxoDB:CSUI_002856"/>
<dbReference type="PROSITE" id="PS50994">
    <property type="entry name" value="INTEGRASE"/>
    <property type="match status" value="1"/>
</dbReference>
<dbReference type="Pfam" id="PF00078">
    <property type="entry name" value="RVT_1"/>
    <property type="match status" value="1"/>
</dbReference>
<keyword evidence="11" id="KW-1185">Reference proteome</keyword>
<dbReference type="GO" id="GO:0016787">
    <property type="term" value="F:hydrolase activity"/>
    <property type="evidence" value="ECO:0007669"/>
    <property type="project" value="UniProtKB-KW"/>
</dbReference>
<name>A0A2C6L7M8_9APIC</name>
<dbReference type="SUPFAM" id="SSF53098">
    <property type="entry name" value="Ribonuclease H-like"/>
    <property type="match status" value="1"/>
</dbReference>
<dbReference type="PANTHER" id="PTHR37984">
    <property type="entry name" value="PROTEIN CBG26694"/>
    <property type="match status" value="1"/>
</dbReference>
<gene>
    <name evidence="10" type="ORF">CSUI_002856</name>
</gene>
<reference evidence="10 11" key="1">
    <citation type="journal article" date="2017" name="Int. J. Parasitol.">
        <title>The genome of the protozoan parasite Cystoisospora suis and a reverse vaccinology approach to identify vaccine candidates.</title>
        <authorList>
            <person name="Palmieri N."/>
            <person name="Shrestha A."/>
            <person name="Ruttkowski B."/>
            <person name="Beck T."/>
            <person name="Vogl C."/>
            <person name="Tomley F."/>
            <person name="Blake D.P."/>
            <person name="Joachim A."/>
        </authorList>
    </citation>
    <scope>NUCLEOTIDE SEQUENCE [LARGE SCALE GENOMIC DNA]</scope>
    <source>
        <strain evidence="10 11">Wien I</strain>
    </source>
</reference>
<dbReference type="FunFam" id="1.10.340.70:FF:000001">
    <property type="entry name" value="Retrovirus-related Pol polyprotein from transposon gypsy-like Protein"/>
    <property type="match status" value="1"/>
</dbReference>
<evidence type="ECO:0000313" key="10">
    <source>
        <dbReference type="EMBL" id="PHJ23293.1"/>
    </source>
</evidence>
<dbReference type="GO" id="GO:0003676">
    <property type="term" value="F:nucleic acid binding"/>
    <property type="evidence" value="ECO:0007669"/>
    <property type="project" value="InterPro"/>
</dbReference>
<feature type="compositionally biased region" description="Polar residues" evidence="7">
    <location>
        <begin position="1520"/>
        <end position="1536"/>
    </location>
</feature>
<keyword evidence="1" id="KW-0808">Transferase</keyword>
<dbReference type="FunFam" id="3.30.420.10:FF:000032">
    <property type="entry name" value="Retrovirus-related Pol polyprotein from transposon 297-like Protein"/>
    <property type="match status" value="1"/>
</dbReference>
<dbReference type="InterPro" id="IPR012337">
    <property type="entry name" value="RNaseH-like_sf"/>
</dbReference>
<evidence type="ECO:0000259" key="8">
    <source>
        <dbReference type="PROSITE" id="PS50878"/>
    </source>
</evidence>
<dbReference type="FunFam" id="3.30.70.270:FF:000020">
    <property type="entry name" value="Transposon Tf2-6 polyprotein-like Protein"/>
    <property type="match status" value="1"/>
</dbReference>
<evidence type="ECO:0000256" key="1">
    <source>
        <dbReference type="ARBA" id="ARBA00022679"/>
    </source>
</evidence>
<sequence>MADHELTRGPTPGLPEEVNGAARRLPDILEGSAQGSFVVRSGSPLPDTPGVRPHQPSSSTLPAGMDHAPREHRLHNEVLEVPPPADGAILAPATNLKAFKELRLLPHDDDDEDLPDKVDLEKWFEDFQSACWRGHGSGAIHQFWWLDQLLLQATAHARHHINSILTDLSRDRPHLNRFEQYVEVRDSLLLEQPDRYSTVAYFDQLMALRPGERRALVLQRHINRLWTHYEVARARDAKAVPPKVMPSLTEYFVTLLYSRALKSATRAGIPPLSVFVAEGQSQLLVRYAQRAAAFEAANPPANSYVIAGALDDAEREISTGVGRRRTGSTLSGELAFRPSVREEDVRYGVSTLSSSGAFRIVAGGAANEAVDAFVLKPFATVARGLAVEDPTRPALKRRKVLDDPEEGSALFVESPCQSVVDRAIGACMACSALEHVEGAWVVPGDQLRVTGTVASTCRVHETDSAGKHGLCNFPETHAQVMAMCERAEALNEADIIQLKRLCSRYETIWNAGDRPLSKTNLTTFKVELQEGVLPISCSYRPVSADKRRRIALLVSECLASGLCVPSDSEWASAVVLAPKPGGKDRLCIDYRKLNSVTRVPTYPLPRIQQALDALQGKTFFSVFDFPNAYWQIEVEPESRKFLAFITPDGHYEWTRMPFGAAAAPATQQRMIDKLLGGMKWVCAIAYLDDVVVFSDTFADHLKHLEAFFVKVKEANLQLKPQKSNLCRSETCYLGFLVSAKGVRPDPSKTAPIARFPVPKDVKSVRSFLGIGSYYRRFIRDYARKAEPLQRLLTANAEFRWGAEQEKAFENIKLALVNATLMAHPQPGKPFVIDCDASILGLGAALSQPDERGLERPIAFASRALRPNEQKWTITELEAFAVVWALESFRVWVEGSPTLVRTDHSPLLWLRNNAGKSTRIARWVLRLQDFAFDLQHKAGRCNAVADALSRYPTGEVPAKSHATMCDVNYAARTDALCAVVNPAERCRECWGQHNAFSAGGGTVLITEQPTTQTVRIERANRPESELVGEETIRHLQKLDPECIETRQYLAGVDGARPPMWSVRAGMVPAEVDGVLCFKSTDPQHSDKRPLILLPQVARTAVVQRLHLGQEAGHFGRKKTIARIRARYIWGSIARDVARVLSTCSQCWQQAKDGARNIPGRTLPKGWPGEVIAMDLFGPLPLSRKGFLLILVIIDHFSRWVDLTALRKAEAADVVEVLRNKWIPQHGVPRLILSDNGPQFVADVVQRLCRGIGARKLYSTPYHPKGNSVVESFMRTLKKALGALVDEDGRDWDRHLQAVALAHNSTPHTATGFSPFFLEHGREAVLPVQRYLDEPRLDPVSVSWLERLWRSRLYVYEAHAMEEKRQKELCGSARSLLPPGAIVAVRLSPADAGEYPAKLAPRWAGPWVVCERFGNDKTYKVRDVCTKAEKQVSRDQLKLLDLPAEPGSIWPFPRVRLDDGAVGCNNLPDHAARDAVRPYSGSGARPAASPALQPPPEQDGTGSAGVQIPANRQCGNGEAHPITQSRSVVDGTTATGQIQHEPRQVVDTAMPYGFRPTASRRSRAVEEARGFSGPARRGRRYL</sequence>
<organism evidence="10 11">
    <name type="scientific">Cystoisospora suis</name>
    <dbReference type="NCBI Taxonomy" id="483139"/>
    <lineage>
        <taxon>Eukaryota</taxon>
        <taxon>Sar</taxon>
        <taxon>Alveolata</taxon>
        <taxon>Apicomplexa</taxon>
        <taxon>Conoidasida</taxon>
        <taxon>Coccidia</taxon>
        <taxon>Eucoccidiorida</taxon>
        <taxon>Eimeriorina</taxon>
        <taxon>Sarcocystidae</taxon>
        <taxon>Cystoisospora</taxon>
    </lineage>
</organism>
<dbReference type="OrthoDB" id="440387at2759"/>
<dbReference type="InterPro" id="IPR041588">
    <property type="entry name" value="Integrase_H2C2"/>
</dbReference>
<evidence type="ECO:0000256" key="6">
    <source>
        <dbReference type="ARBA" id="ARBA00022918"/>
    </source>
</evidence>
<protein>
    <submittedName>
        <fullName evidence="10">Retrovirus-related pol polyprotein from transposon</fullName>
    </submittedName>
</protein>
<feature type="compositionally biased region" description="Low complexity" evidence="7">
    <location>
        <begin position="1478"/>
        <end position="1489"/>
    </location>
</feature>
<dbReference type="Pfam" id="PF00665">
    <property type="entry name" value="rve"/>
    <property type="match status" value="1"/>
</dbReference>
<dbReference type="GO" id="GO:0004519">
    <property type="term" value="F:endonuclease activity"/>
    <property type="evidence" value="ECO:0007669"/>
    <property type="project" value="UniProtKB-KW"/>
</dbReference>
<dbReference type="InterPro" id="IPR036397">
    <property type="entry name" value="RNaseH_sf"/>
</dbReference>
<dbReference type="InterPro" id="IPR000477">
    <property type="entry name" value="RT_dom"/>
</dbReference>
<dbReference type="Gene3D" id="1.10.340.70">
    <property type="match status" value="1"/>
</dbReference>
<dbReference type="InterPro" id="IPR043502">
    <property type="entry name" value="DNA/RNA_pol_sf"/>
</dbReference>
<dbReference type="SUPFAM" id="SSF56672">
    <property type="entry name" value="DNA/RNA polymerases"/>
    <property type="match status" value="1"/>
</dbReference>
<keyword evidence="3" id="KW-0540">Nuclease</keyword>
<dbReference type="RefSeq" id="XP_067924969.1">
    <property type="nucleotide sequence ID" value="XM_068063055.1"/>
</dbReference>
<proteinExistence type="predicted"/>
<dbReference type="Proteomes" id="UP000221165">
    <property type="component" value="Unassembled WGS sequence"/>
</dbReference>
<dbReference type="EMBL" id="MIGC01001212">
    <property type="protein sequence ID" value="PHJ23293.1"/>
    <property type="molecule type" value="Genomic_DNA"/>
</dbReference>
<keyword evidence="5" id="KW-0378">Hydrolase</keyword>
<evidence type="ECO:0000313" key="11">
    <source>
        <dbReference type="Proteomes" id="UP000221165"/>
    </source>
</evidence>
<evidence type="ECO:0000256" key="4">
    <source>
        <dbReference type="ARBA" id="ARBA00022759"/>
    </source>
</evidence>
<dbReference type="GO" id="GO:0003964">
    <property type="term" value="F:RNA-directed DNA polymerase activity"/>
    <property type="evidence" value="ECO:0007669"/>
    <property type="project" value="UniProtKB-KW"/>
</dbReference>
<dbReference type="Gene3D" id="3.10.10.10">
    <property type="entry name" value="HIV Type 1 Reverse Transcriptase, subunit A, domain 1"/>
    <property type="match status" value="1"/>
</dbReference>
<dbReference type="Pfam" id="PF17921">
    <property type="entry name" value="Integrase_H2C2"/>
    <property type="match status" value="1"/>
</dbReference>
<evidence type="ECO:0000256" key="2">
    <source>
        <dbReference type="ARBA" id="ARBA00022695"/>
    </source>
</evidence>
<dbReference type="GeneID" id="94426266"/>
<dbReference type="InterPro" id="IPR043128">
    <property type="entry name" value="Rev_trsase/Diguanyl_cyclase"/>
</dbReference>
<dbReference type="InterPro" id="IPR050951">
    <property type="entry name" value="Retrovirus_Pol_polyprotein"/>
</dbReference>
<feature type="domain" description="Integrase catalytic" evidence="9">
    <location>
        <begin position="1162"/>
        <end position="1321"/>
    </location>
</feature>
<dbReference type="CDD" id="cd09274">
    <property type="entry name" value="RNase_HI_RT_Ty3"/>
    <property type="match status" value="1"/>
</dbReference>
<evidence type="ECO:0000256" key="7">
    <source>
        <dbReference type="SAM" id="MobiDB-lite"/>
    </source>
</evidence>
<feature type="region of interest" description="Disordered" evidence="7">
    <location>
        <begin position="1"/>
        <end position="67"/>
    </location>
</feature>
<evidence type="ECO:0000256" key="3">
    <source>
        <dbReference type="ARBA" id="ARBA00022722"/>
    </source>
</evidence>
<dbReference type="Gene3D" id="3.30.420.10">
    <property type="entry name" value="Ribonuclease H-like superfamily/Ribonuclease H"/>
    <property type="match status" value="1"/>
</dbReference>